<comment type="subcellular location">
    <subcellularLocation>
        <location evidence="1">Cell membrane</location>
        <topology evidence="1">Multi-pass membrane protein</topology>
    </subcellularLocation>
</comment>
<keyword evidence="5 6" id="KW-0472">Membrane</keyword>
<organism evidence="7">
    <name type="scientific">uncultured Rubrobacteraceae bacterium</name>
    <dbReference type="NCBI Taxonomy" id="349277"/>
    <lineage>
        <taxon>Bacteria</taxon>
        <taxon>Bacillati</taxon>
        <taxon>Actinomycetota</taxon>
        <taxon>Rubrobacteria</taxon>
        <taxon>Rubrobacterales</taxon>
        <taxon>Rubrobacteraceae</taxon>
        <taxon>environmental samples</taxon>
    </lineage>
</organism>
<evidence type="ECO:0000256" key="4">
    <source>
        <dbReference type="ARBA" id="ARBA00022989"/>
    </source>
</evidence>
<dbReference type="GO" id="GO:0005886">
    <property type="term" value="C:plasma membrane"/>
    <property type="evidence" value="ECO:0007669"/>
    <property type="project" value="UniProtKB-SubCell"/>
</dbReference>
<dbReference type="PANTHER" id="PTHR30086:SF20">
    <property type="entry name" value="ARGININE EXPORTER PROTEIN ARGO-RELATED"/>
    <property type="match status" value="1"/>
</dbReference>
<dbReference type="InterPro" id="IPR001123">
    <property type="entry name" value="LeuE-type"/>
</dbReference>
<proteinExistence type="predicted"/>
<dbReference type="Pfam" id="PF01810">
    <property type="entry name" value="LysE"/>
    <property type="match status" value="1"/>
</dbReference>
<feature type="transmembrane region" description="Helical" evidence="6">
    <location>
        <begin position="70"/>
        <end position="89"/>
    </location>
</feature>
<dbReference type="PANTHER" id="PTHR30086">
    <property type="entry name" value="ARGININE EXPORTER PROTEIN ARGO"/>
    <property type="match status" value="1"/>
</dbReference>
<evidence type="ECO:0000256" key="6">
    <source>
        <dbReference type="SAM" id="Phobius"/>
    </source>
</evidence>
<keyword evidence="4 6" id="KW-1133">Transmembrane helix</keyword>
<accession>A0A6J4RB88</accession>
<evidence type="ECO:0008006" key="8">
    <source>
        <dbReference type="Google" id="ProtNLM"/>
    </source>
</evidence>
<name>A0A6J4RB88_9ACTN</name>
<feature type="transmembrane region" description="Helical" evidence="6">
    <location>
        <begin position="154"/>
        <end position="179"/>
    </location>
</feature>
<feature type="transmembrane region" description="Helical" evidence="6">
    <location>
        <begin position="6"/>
        <end position="29"/>
    </location>
</feature>
<evidence type="ECO:0000256" key="5">
    <source>
        <dbReference type="ARBA" id="ARBA00023136"/>
    </source>
</evidence>
<feature type="transmembrane region" description="Helical" evidence="6">
    <location>
        <begin position="191"/>
        <end position="209"/>
    </location>
</feature>
<reference evidence="7" key="1">
    <citation type="submission" date="2020-02" db="EMBL/GenBank/DDBJ databases">
        <authorList>
            <person name="Meier V. D."/>
        </authorList>
    </citation>
    <scope>NUCLEOTIDE SEQUENCE</scope>
    <source>
        <strain evidence="7">AVDCRST_MAG12</strain>
    </source>
</reference>
<gene>
    <name evidence="7" type="ORF">AVDCRST_MAG12-510</name>
</gene>
<evidence type="ECO:0000256" key="1">
    <source>
        <dbReference type="ARBA" id="ARBA00004651"/>
    </source>
</evidence>
<protein>
    <recommendedName>
        <fullName evidence="8">Threonine efflux protein</fullName>
    </recommendedName>
</protein>
<dbReference type="EMBL" id="CADCVK010000091">
    <property type="protein sequence ID" value="CAA9468114.1"/>
    <property type="molecule type" value="Genomic_DNA"/>
</dbReference>
<keyword evidence="3 6" id="KW-0812">Transmembrane</keyword>
<dbReference type="GO" id="GO:0015171">
    <property type="term" value="F:amino acid transmembrane transporter activity"/>
    <property type="evidence" value="ECO:0007669"/>
    <property type="project" value="TreeGrafter"/>
</dbReference>
<sequence>MPDATTLGLFFTAALLLAVAPGPGLLYVLARSVEGGRAEGVASAFGACAGGMLHVLAAAVGVSAVLASSAAAFSAVKWAGAAYLVYLGLRTLLARDDDPSPSSDEGDEAARGRARAFGQGVLTEALNPKTALFFLAFVPQFVDPAGGPVFAQSSLLGCVSVALNTSAAVTVALLAGTLGRRLRDRPRFRRGQRAFTGCALVGLGAYAALSGGRR</sequence>
<keyword evidence="2" id="KW-1003">Cell membrane</keyword>
<dbReference type="PIRSF" id="PIRSF006324">
    <property type="entry name" value="LeuE"/>
    <property type="match status" value="1"/>
</dbReference>
<evidence type="ECO:0000256" key="3">
    <source>
        <dbReference type="ARBA" id="ARBA00022692"/>
    </source>
</evidence>
<evidence type="ECO:0000256" key="2">
    <source>
        <dbReference type="ARBA" id="ARBA00022475"/>
    </source>
</evidence>
<dbReference type="AlphaFoldDB" id="A0A6J4RB88"/>
<evidence type="ECO:0000313" key="7">
    <source>
        <dbReference type="EMBL" id="CAA9468114.1"/>
    </source>
</evidence>
<feature type="transmembrane region" description="Helical" evidence="6">
    <location>
        <begin position="41"/>
        <end position="64"/>
    </location>
</feature>